<dbReference type="PANTHER" id="PTHR33360">
    <property type="entry name" value="TRANSPOSASE FOR INSERTION SEQUENCE ELEMENT IS200"/>
    <property type="match status" value="1"/>
</dbReference>
<dbReference type="GO" id="GO:0003677">
    <property type="term" value="F:DNA binding"/>
    <property type="evidence" value="ECO:0007669"/>
    <property type="project" value="InterPro"/>
</dbReference>
<dbReference type="Pfam" id="PF01797">
    <property type="entry name" value="Y1_Tnp"/>
    <property type="match status" value="1"/>
</dbReference>
<feature type="region of interest" description="Disordered" evidence="1">
    <location>
        <begin position="365"/>
        <end position="388"/>
    </location>
</feature>
<dbReference type="AlphaFoldDB" id="A0A8J6THL8"/>
<protein>
    <submittedName>
        <fullName evidence="3">IS200/IS605 family transposase</fullName>
    </submittedName>
</protein>
<dbReference type="GO" id="GO:0006313">
    <property type="term" value="P:DNA transposition"/>
    <property type="evidence" value="ECO:0007669"/>
    <property type="project" value="InterPro"/>
</dbReference>
<evidence type="ECO:0000259" key="2">
    <source>
        <dbReference type="SMART" id="SM01321"/>
    </source>
</evidence>
<gene>
    <name evidence="3" type="primary">tnpA</name>
    <name evidence="3" type="ORF">H8E29_05860</name>
</gene>
<evidence type="ECO:0000313" key="3">
    <source>
        <dbReference type="EMBL" id="MBC8334770.1"/>
    </source>
</evidence>
<dbReference type="GO" id="GO:0004803">
    <property type="term" value="F:transposase activity"/>
    <property type="evidence" value="ECO:0007669"/>
    <property type="project" value="InterPro"/>
</dbReference>
<evidence type="ECO:0000313" key="4">
    <source>
        <dbReference type="Proteomes" id="UP000614469"/>
    </source>
</evidence>
<dbReference type="InterPro" id="IPR002686">
    <property type="entry name" value="Transposase_17"/>
</dbReference>
<dbReference type="SUPFAM" id="SSF143422">
    <property type="entry name" value="Transposase IS200-like"/>
    <property type="match status" value="1"/>
</dbReference>
<dbReference type="NCBIfam" id="NF033573">
    <property type="entry name" value="transpos_IS200"/>
    <property type="match status" value="1"/>
</dbReference>
<dbReference type="Gene3D" id="3.30.70.1290">
    <property type="entry name" value="Transposase IS200-like"/>
    <property type="match status" value="1"/>
</dbReference>
<feature type="region of interest" description="Disordered" evidence="1">
    <location>
        <begin position="268"/>
        <end position="287"/>
    </location>
</feature>
<comment type="caution">
    <text evidence="3">The sequence shown here is derived from an EMBL/GenBank/DDBJ whole genome shotgun (WGS) entry which is preliminary data.</text>
</comment>
<feature type="compositionally biased region" description="Polar residues" evidence="1">
    <location>
        <begin position="295"/>
        <end position="327"/>
    </location>
</feature>
<feature type="domain" description="Transposase IS200-like" evidence="2">
    <location>
        <begin position="405"/>
        <end position="525"/>
    </location>
</feature>
<accession>A0A8J6THL8</accession>
<feature type="compositionally biased region" description="Polar residues" evidence="1">
    <location>
        <begin position="277"/>
        <end position="287"/>
    </location>
</feature>
<name>A0A8J6THL8_9CHLR</name>
<evidence type="ECO:0000256" key="1">
    <source>
        <dbReference type="SAM" id="MobiDB-lite"/>
    </source>
</evidence>
<sequence>MDDKAAALDEIQRQNFTHALIDTDIKNEIVLDLGQILREANADIRLVIISDSQTIPTFEALRPWSLLSKPFDIPDLLRILDDEIEQEHPSLPESSNGEGKNLVEDSESLPWLQDVSKAAQHLTRLTLESSAQATLIIRNRKMWSYAGQLLESATSELVQVVNEDKKTGDLLKFLRLDATKAEHMLYATQLGENINLAMVFDAETPFSAIRHQATHLADSLEFSLQEATPTLPSEKSSSQKTETEDFLDIFDFEGEDGDLSQFSNISDILENIPNPNPFSASTEGKTSTLREELTANGQMHSPKTETRPSTPVKNSSVSPRKSPQVTSGRMLFQDEGPREVDLEATQVQESRSKYDLDLEVTRVGKTNRPETPLHNPGSDELDVTRPHSRSRAAGLVNLQPASPGMYDLTYACLLIPRFGSHHLTGDLAVRISEWIPNICIAYGWRLEYISVRPDYLQWVVNVPPSSSPGHLMRVMRKQTSEKIFEDFLRLKKENPSGDFWAPGYLIMGGSQPHPSKLVKDYIQSTRERQGS</sequence>
<dbReference type="SUPFAM" id="SSF52172">
    <property type="entry name" value="CheY-like"/>
    <property type="match status" value="1"/>
</dbReference>
<proteinExistence type="predicted"/>
<organism evidence="3 4">
    <name type="scientific">Candidatus Desulfolinea nitratireducens</name>
    <dbReference type="NCBI Taxonomy" id="2841698"/>
    <lineage>
        <taxon>Bacteria</taxon>
        <taxon>Bacillati</taxon>
        <taxon>Chloroflexota</taxon>
        <taxon>Anaerolineae</taxon>
        <taxon>Anaerolineales</taxon>
        <taxon>Anaerolineales incertae sedis</taxon>
        <taxon>Candidatus Desulfolinea</taxon>
    </lineage>
</organism>
<reference evidence="3 4" key="1">
    <citation type="submission" date="2020-08" db="EMBL/GenBank/DDBJ databases">
        <title>Bridging the membrane lipid divide: bacteria of the FCB group superphylum have the potential to synthesize archaeal ether lipids.</title>
        <authorList>
            <person name="Villanueva L."/>
            <person name="Von Meijenfeldt F.A.B."/>
            <person name="Westbye A.B."/>
            <person name="Yadav S."/>
            <person name="Hopmans E.C."/>
            <person name="Dutilh B.E."/>
            <person name="Sinninghe Damste J.S."/>
        </authorList>
    </citation>
    <scope>NUCLEOTIDE SEQUENCE [LARGE SCALE GENOMIC DNA]</scope>
    <source>
        <strain evidence="3">NIOZ-UU36</strain>
    </source>
</reference>
<dbReference type="Gene3D" id="3.40.50.2300">
    <property type="match status" value="1"/>
</dbReference>
<dbReference type="PANTHER" id="PTHR33360:SF2">
    <property type="entry name" value="TRANSPOSASE FOR INSERTION SEQUENCE ELEMENT IS200"/>
    <property type="match status" value="1"/>
</dbReference>
<dbReference type="SMART" id="SM01321">
    <property type="entry name" value="Y1_Tnp"/>
    <property type="match status" value="1"/>
</dbReference>
<feature type="region of interest" description="Disordered" evidence="1">
    <location>
        <begin position="294"/>
        <end position="327"/>
    </location>
</feature>
<dbReference type="InterPro" id="IPR036515">
    <property type="entry name" value="Transposase_17_sf"/>
</dbReference>
<dbReference type="Proteomes" id="UP000614469">
    <property type="component" value="Unassembled WGS sequence"/>
</dbReference>
<dbReference type="InterPro" id="IPR011006">
    <property type="entry name" value="CheY-like_superfamily"/>
</dbReference>
<dbReference type="EMBL" id="JACNJN010000079">
    <property type="protein sequence ID" value="MBC8334770.1"/>
    <property type="molecule type" value="Genomic_DNA"/>
</dbReference>